<dbReference type="GO" id="GO:0003700">
    <property type="term" value="F:DNA-binding transcription factor activity"/>
    <property type="evidence" value="ECO:0007669"/>
    <property type="project" value="InterPro"/>
</dbReference>
<evidence type="ECO:0000256" key="1">
    <source>
        <dbReference type="ARBA" id="ARBA00004496"/>
    </source>
</evidence>
<gene>
    <name evidence="9" type="ORF">HNQ80_002184</name>
</gene>
<keyword evidence="3 9" id="KW-0238">DNA-binding</keyword>
<evidence type="ECO:0000259" key="8">
    <source>
        <dbReference type="PROSITE" id="PS50995"/>
    </source>
</evidence>
<evidence type="ECO:0000256" key="5">
    <source>
        <dbReference type="ARBA" id="ARBA00046337"/>
    </source>
</evidence>
<keyword evidence="2" id="KW-0805">Transcription regulation</keyword>
<evidence type="ECO:0000256" key="7">
    <source>
        <dbReference type="ARBA" id="ARBA00047207"/>
    </source>
</evidence>
<accession>A0A841L136</accession>
<keyword evidence="4" id="KW-0804">Transcription</keyword>
<comment type="subcellular location">
    <subcellularLocation>
        <location evidence="1">Cytoplasm</location>
    </subcellularLocation>
</comment>
<name>A0A841L136_9FIRM</name>
<dbReference type="AlphaFoldDB" id="A0A841L136"/>
<dbReference type="Gene3D" id="1.10.10.10">
    <property type="entry name" value="Winged helix-like DNA-binding domain superfamily/Winged helix DNA-binding domain"/>
    <property type="match status" value="1"/>
</dbReference>
<dbReference type="PROSITE" id="PS50995">
    <property type="entry name" value="HTH_MARR_2"/>
    <property type="match status" value="1"/>
</dbReference>
<dbReference type="RefSeq" id="WP_184310627.1">
    <property type="nucleotide sequence ID" value="NZ_JACHEN010000012.1"/>
</dbReference>
<reference evidence="9 10" key="1">
    <citation type="submission" date="2020-08" db="EMBL/GenBank/DDBJ databases">
        <title>Genomic Encyclopedia of Type Strains, Phase IV (KMG-IV): sequencing the most valuable type-strain genomes for metagenomic binning, comparative biology and taxonomic classification.</title>
        <authorList>
            <person name="Goeker M."/>
        </authorList>
    </citation>
    <scope>NUCLEOTIDE SEQUENCE [LARGE SCALE GENOMIC DNA]</scope>
    <source>
        <strain evidence="9 10">DSM 103526</strain>
    </source>
</reference>
<dbReference type="PANTHER" id="PTHR42756:SF2">
    <property type="entry name" value="MARR FAMILY REGULATORY PROTEIN"/>
    <property type="match status" value="1"/>
</dbReference>
<dbReference type="InterPro" id="IPR036390">
    <property type="entry name" value="WH_DNA-bd_sf"/>
</dbReference>
<dbReference type="PANTHER" id="PTHR42756">
    <property type="entry name" value="TRANSCRIPTIONAL REGULATOR, MARR"/>
    <property type="match status" value="1"/>
</dbReference>
<dbReference type="Proteomes" id="UP000579281">
    <property type="component" value="Unassembled WGS sequence"/>
</dbReference>
<dbReference type="InterPro" id="IPR055166">
    <property type="entry name" value="Transc_reg_Sar_Rot_HTH"/>
</dbReference>
<dbReference type="GO" id="GO:0003677">
    <property type="term" value="F:DNA binding"/>
    <property type="evidence" value="ECO:0007669"/>
    <property type="project" value="UniProtKB-KW"/>
</dbReference>
<dbReference type="SUPFAM" id="SSF46785">
    <property type="entry name" value="Winged helix' DNA-binding domain"/>
    <property type="match status" value="1"/>
</dbReference>
<feature type="domain" description="HTH marR-type" evidence="8">
    <location>
        <begin position="8"/>
        <end position="137"/>
    </location>
</feature>
<evidence type="ECO:0000256" key="2">
    <source>
        <dbReference type="ARBA" id="ARBA00023015"/>
    </source>
</evidence>
<dbReference type="PRINTS" id="PR00598">
    <property type="entry name" value="HTHMARR"/>
</dbReference>
<evidence type="ECO:0000256" key="6">
    <source>
        <dbReference type="ARBA" id="ARBA00047188"/>
    </source>
</evidence>
<dbReference type="InterPro" id="IPR036388">
    <property type="entry name" value="WH-like_DNA-bd_sf"/>
</dbReference>
<protein>
    <recommendedName>
        <fullName evidence="6">HTH-type transcriptional regulator SarZ</fullName>
    </recommendedName>
    <alternativeName>
        <fullName evidence="7">Staphylococcal accessory regulator Z</fullName>
    </alternativeName>
</protein>
<sequence>MKDGKPALTKLANSLYRCTQAYANEVLAKYKLSSGTYPYLLTLYGNEGINQNQISKELNIDKAMSARAIKKLIELGYLQKKEDHEDSRAYKLYLTESGKKIIPAVKGELHRWNEMITEGLTPQEEEQMKDLLNKVLENAERGRNNYK</sequence>
<evidence type="ECO:0000313" key="10">
    <source>
        <dbReference type="Proteomes" id="UP000579281"/>
    </source>
</evidence>
<evidence type="ECO:0000256" key="4">
    <source>
        <dbReference type="ARBA" id="ARBA00023163"/>
    </source>
</evidence>
<dbReference type="SMART" id="SM00347">
    <property type="entry name" value="HTH_MARR"/>
    <property type="match status" value="1"/>
</dbReference>
<evidence type="ECO:0000256" key="3">
    <source>
        <dbReference type="ARBA" id="ARBA00023125"/>
    </source>
</evidence>
<dbReference type="EMBL" id="JACHEN010000012">
    <property type="protein sequence ID" value="MBB6216085.1"/>
    <property type="molecule type" value="Genomic_DNA"/>
</dbReference>
<organism evidence="9 10">
    <name type="scientific">Anaerosolibacter carboniphilus</name>
    <dbReference type="NCBI Taxonomy" id="1417629"/>
    <lineage>
        <taxon>Bacteria</taxon>
        <taxon>Bacillati</taxon>
        <taxon>Bacillota</taxon>
        <taxon>Clostridia</taxon>
        <taxon>Peptostreptococcales</taxon>
        <taxon>Thermotaleaceae</taxon>
        <taxon>Anaerosolibacter</taxon>
    </lineage>
</organism>
<evidence type="ECO:0000313" key="9">
    <source>
        <dbReference type="EMBL" id="MBB6216085.1"/>
    </source>
</evidence>
<dbReference type="Pfam" id="PF22381">
    <property type="entry name" value="Staph_reg_Sar_Rot"/>
    <property type="match status" value="1"/>
</dbReference>
<dbReference type="InterPro" id="IPR000835">
    <property type="entry name" value="HTH_MarR-typ"/>
</dbReference>
<proteinExistence type="inferred from homology"/>
<comment type="similarity">
    <text evidence="5">Belongs to the SarZ family.</text>
</comment>
<comment type="caution">
    <text evidence="9">The sequence shown here is derived from an EMBL/GenBank/DDBJ whole genome shotgun (WGS) entry which is preliminary data.</text>
</comment>
<keyword evidence="10" id="KW-1185">Reference proteome</keyword>